<sequence>MLDFLSKSSAVFCAIAFSCASFNSSNAAGIPVENQQAQTVEVNVGIYAPFSSQSAFIGRNILAAMEIANGQLKPSSIHYSFYTLDQQPKGNHTDKVLQKFITSHDIKVLVTAGKENGLIAEPVTKHNNVIHLNVLSNSVVAENNTIEGHHMNLKFITQFEKEYWTYPSKEAGYAYEAFQLLNTSIASSMSTHGAYAKQTVMSKFNSLVKETA</sequence>
<dbReference type="Gene3D" id="3.40.50.2300">
    <property type="match status" value="1"/>
</dbReference>
<dbReference type="EMBL" id="LNZB01000056">
    <property type="protein sequence ID" value="KTD75585.1"/>
    <property type="molecule type" value="Genomic_DNA"/>
</dbReference>
<dbReference type="OrthoDB" id="5644586at2"/>
<keyword evidence="1" id="KW-0732">Signal</keyword>
<evidence type="ECO:0000313" key="3">
    <source>
        <dbReference type="Proteomes" id="UP000054729"/>
    </source>
</evidence>
<dbReference type="RefSeq" id="WP_058481153.1">
    <property type="nucleotide sequence ID" value="NZ_CAAAIQ010000002.1"/>
</dbReference>
<evidence type="ECO:0000313" key="2">
    <source>
        <dbReference type="EMBL" id="KTD75585.1"/>
    </source>
</evidence>
<comment type="caution">
    <text evidence="2">The sequence shown here is derived from an EMBL/GenBank/DDBJ whole genome shotgun (WGS) entry which is preliminary data.</text>
</comment>
<protein>
    <submittedName>
        <fullName evidence="2">Branched-chain amino acid ABC transporter substrate-binding protein</fullName>
    </submittedName>
</protein>
<dbReference type="STRING" id="66969.Lwal_2523"/>
<dbReference type="Proteomes" id="UP000054729">
    <property type="component" value="Unassembled WGS sequence"/>
</dbReference>
<evidence type="ECO:0000256" key="1">
    <source>
        <dbReference type="SAM" id="SignalP"/>
    </source>
</evidence>
<dbReference type="PATRIC" id="fig|66969.6.peg.2731"/>
<keyword evidence="3" id="KW-1185">Reference proteome</keyword>
<proteinExistence type="predicted"/>
<accession>A0A0W1A2J9</accession>
<feature type="signal peptide" evidence="1">
    <location>
        <begin position="1"/>
        <end position="27"/>
    </location>
</feature>
<feature type="chain" id="PRO_5006919327" evidence="1">
    <location>
        <begin position="28"/>
        <end position="212"/>
    </location>
</feature>
<organism evidence="2 3">
    <name type="scientific">Legionella waltersii</name>
    <dbReference type="NCBI Taxonomy" id="66969"/>
    <lineage>
        <taxon>Bacteria</taxon>
        <taxon>Pseudomonadati</taxon>
        <taxon>Pseudomonadota</taxon>
        <taxon>Gammaproteobacteria</taxon>
        <taxon>Legionellales</taxon>
        <taxon>Legionellaceae</taxon>
        <taxon>Legionella</taxon>
    </lineage>
</organism>
<reference evidence="2 3" key="1">
    <citation type="submission" date="2015-11" db="EMBL/GenBank/DDBJ databases">
        <title>Genomic analysis of 38 Legionella species identifies large and diverse effector repertoires.</title>
        <authorList>
            <person name="Burstein D."/>
            <person name="Amaro F."/>
            <person name="Zusman T."/>
            <person name="Lifshitz Z."/>
            <person name="Cohen O."/>
            <person name="Gilbert J.A."/>
            <person name="Pupko T."/>
            <person name="Shuman H.A."/>
            <person name="Segal G."/>
        </authorList>
    </citation>
    <scope>NUCLEOTIDE SEQUENCE [LARGE SCALE GENOMIC DNA]</scope>
    <source>
        <strain evidence="2 3">ATCC 51914</strain>
    </source>
</reference>
<gene>
    <name evidence="2" type="ORF">Lwal_2523</name>
</gene>
<dbReference type="AlphaFoldDB" id="A0A0W1A2J9"/>
<dbReference type="PROSITE" id="PS51257">
    <property type="entry name" value="PROKAR_LIPOPROTEIN"/>
    <property type="match status" value="1"/>
</dbReference>
<name>A0A0W1A2J9_9GAMM</name>